<feature type="region of interest" description="Disordered" evidence="1">
    <location>
        <begin position="41"/>
        <end position="62"/>
    </location>
</feature>
<name>A0ABN3LJ02_9ACTN</name>
<comment type="caution">
    <text evidence="2">The sequence shown here is derived from an EMBL/GenBank/DDBJ whole genome shotgun (WGS) entry which is preliminary data.</text>
</comment>
<accession>A0ABN3LJ02</accession>
<reference evidence="2 3" key="1">
    <citation type="journal article" date="2019" name="Int. J. Syst. Evol. Microbiol.">
        <title>The Global Catalogue of Microorganisms (GCM) 10K type strain sequencing project: providing services to taxonomists for standard genome sequencing and annotation.</title>
        <authorList>
            <consortium name="The Broad Institute Genomics Platform"/>
            <consortium name="The Broad Institute Genome Sequencing Center for Infectious Disease"/>
            <person name="Wu L."/>
            <person name="Ma J."/>
        </authorList>
    </citation>
    <scope>NUCLEOTIDE SEQUENCE [LARGE SCALE GENOMIC DNA]</scope>
    <source>
        <strain evidence="2 3">JCM 5062</strain>
    </source>
</reference>
<keyword evidence="3" id="KW-1185">Reference proteome</keyword>
<dbReference type="EMBL" id="BAAASR010000007">
    <property type="protein sequence ID" value="GAA2485155.1"/>
    <property type="molecule type" value="Genomic_DNA"/>
</dbReference>
<organism evidence="2 3">
    <name type="scientific">Streptomyces gobitricini</name>
    <dbReference type="NCBI Taxonomy" id="68211"/>
    <lineage>
        <taxon>Bacteria</taxon>
        <taxon>Bacillati</taxon>
        <taxon>Actinomycetota</taxon>
        <taxon>Actinomycetes</taxon>
        <taxon>Kitasatosporales</taxon>
        <taxon>Streptomycetaceae</taxon>
        <taxon>Streptomyces</taxon>
    </lineage>
</organism>
<evidence type="ECO:0000256" key="1">
    <source>
        <dbReference type="SAM" id="MobiDB-lite"/>
    </source>
</evidence>
<sequence>MRSLSEAAGSITAMNVIRATPPRPLDVAAFPQLCPLARPALRLHPRPGSPSPYDSSVGGPLL</sequence>
<proteinExistence type="predicted"/>
<dbReference type="Proteomes" id="UP001499942">
    <property type="component" value="Unassembled WGS sequence"/>
</dbReference>
<evidence type="ECO:0000313" key="2">
    <source>
        <dbReference type="EMBL" id="GAA2485155.1"/>
    </source>
</evidence>
<gene>
    <name evidence="2" type="ORF">GCM10010393_15160</name>
</gene>
<evidence type="ECO:0000313" key="3">
    <source>
        <dbReference type="Proteomes" id="UP001499942"/>
    </source>
</evidence>
<protein>
    <submittedName>
        <fullName evidence="2">Uncharacterized protein</fullName>
    </submittedName>
</protein>